<keyword evidence="2" id="KW-0472">Membrane</keyword>
<evidence type="ECO:0000256" key="1">
    <source>
        <dbReference type="SAM" id="MobiDB-lite"/>
    </source>
</evidence>
<feature type="transmembrane region" description="Helical" evidence="2">
    <location>
        <begin position="62"/>
        <end position="82"/>
    </location>
</feature>
<protein>
    <submittedName>
        <fullName evidence="3">Uncharacterized protein</fullName>
    </submittedName>
</protein>
<accession>A0A645GGL6</accession>
<name>A0A645GGL6_9ZZZZ</name>
<proteinExistence type="predicted"/>
<sequence length="208" mass="22350">MVLAETGRDTLKVLTDLRKAVTEETAKLSDISRQLTGSVAVALATGIGLIAARTATKAPAELIVTVMLVVALYIAMVISSGVQFMRLQRQLRTDWQHRLYRFLPQAEYMRMVEIPTAKAEHSFILTAWLGGIAITVLTLACIWVVFEPTLAKPESSNLPVPPTSQLAPTSNNPSAAGNFTSSTPYTATVIPKASRGGSKTSHAQQSGK</sequence>
<evidence type="ECO:0000256" key="2">
    <source>
        <dbReference type="SAM" id="Phobius"/>
    </source>
</evidence>
<dbReference type="AlphaFoldDB" id="A0A645GGL6"/>
<reference evidence="3" key="1">
    <citation type="submission" date="2019-08" db="EMBL/GenBank/DDBJ databases">
        <authorList>
            <person name="Kucharzyk K."/>
            <person name="Murdoch R.W."/>
            <person name="Higgins S."/>
            <person name="Loffler F."/>
        </authorList>
    </citation>
    <scope>NUCLEOTIDE SEQUENCE</scope>
</reference>
<keyword evidence="2" id="KW-1133">Transmembrane helix</keyword>
<feature type="region of interest" description="Disordered" evidence="1">
    <location>
        <begin position="189"/>
        <end position="208"/>
    </location>
</feature>
<feature type="transmembrane region" description="Helical" evidence="2">
    <location>
        <begin position="123"/>
        <end position="146"/>
    </location>
</feature>
<gene>
    <name evidence="3" type="ORF">SDC9_173480</name>
</gene>
<feature type="transmembrane region" description="Helical" evidence="2">
    <location>
        <begin position="35"/>
        <end position="56"/>
    </location>
</feature>
<feature type="compositionally biased region" description="Polar residues" evidence="1">
    <location>
        <begin position="197"/>
        <end position="208"/>
    </location>
</feature>
<feature type="region of interest" description="Disordered" evidence="1">
    <location>
        <begin position="153"/>
        <end position="184"/>
    </location>
</feature>
<comment type="caution">
    <text evidence="3">The sequence shown here is derived from an EMBL/GenBank/DDBJ whole genome shotgun (WGS) entry which is preliminary data.</text>
</comment>
<evidence type="ECO:0000313" key="3">
    <source>
        <dbReference type="EMBL" id="MPN26058.1"/>
    </source>
</evidence>
<keyword evidence="2" id="KW-0812">Transmembrane</keyword>
<organism evidence="3">
    <name type="scientific">bioreactor metagenome</name>
    <dbReference type="NCBI Taxonomy" id="1076179"/>
    <lineage>
        <taxon>unclassified sequences</taxon>
        <taxon>metagenomes</taxon>
        <taxon>ecological metagenomes</taxon>
    </lineage>
</organism>
<dbReference type="EMBL" id="VSSQ01075464">
    <property type="protein sequence ID" value="MPN26058.1"/>
    <property type="molecule type" value="Genomic_DNA"/>
</dbReference>
<feature type="compositionally biased region" description="Polar residues" evidence="1">
    <location>
        <begin position="154"/>
        <end position="184"/>
    </location>
</feature>